<dbReference type="PANTHER" id="PTHR11552">
    <property type="entry name" value="GLUCOSE-METHANOL-CHOLINE GMC OXIDOREDUCTASE"/>
    <property type="match status" value="1"/>
</dbReference>
<feature type="signal peptide" evidence="6">
    <location>
        <begin position="1"/>
        <end position="24"/>
    </location>
</feature>
<protein>
    <recommendedName>
        <fullName evidence="7">CBM1 domain-containing protein</fullName>
    </recommendedName>
</protein>
<dbReference type="GO" id="GO:0005975">
    <property type="term" value="P:carbohydrate metabolic process"/>
    <property type="evidence" value="ECO:0007669"/>
    <property type="project" value="InterPro"/>
</dbReference>
<dbReference type="Proteomes" id="UP001365542">
    <property type="component" value="Unassembled WGS sequence"/>
</dbReference>
<dbReference type="GO" id="GO:0044550">
    <property type="term" value="P:secondary metabolite biosynthetic process"/>
    <property type="evidence" value="ECO:0007669"/>
    <property type="project" value="TreeGrafter"/>
</dbReference>
<organism evidence="8 9">
    <name type="scientific">Orbilia ellipsospora</name>
    <dbReference type="NCBI Taxonomy" id="2528407"/>
    <lineage>
        <taxon>Eukaryota</taxon>
        <taxon>Fungi</taxon>
        <taxon>Dikarya</taxon>
        <taxon>Ascomycota</taxon>
        <taxon>Pezizomycotina</taxon>
        <taxon>Orbiliomycetes</taxon>
        <taxon>Orbiliales</taxon>
        <taxon>Orbiliaceae</taxon>
        <taxon>Orbilia</taxon>
    </lineage>
</organism>
<keyword evidence="4" id="KW-0285">Flavoprotein</keyword>
<gene>
    <name evidence="8" type="ORF">TWF694_006998</name>
</gene>
<dbReference type="SUPFAM" id="SSF54373">
    <property type="entry name" value="FAD-linked reductases, C-terminal domain"/>
    <property type="match status" value="1"/>
</dbReference>
<dbReference type="GO" id="GO:0030248">
    <property type="term" value="F:cellulose binding"/>
    <property type="evidence" value="ECO:0007669"/>
    <property type="project" value="InterPro"/>
</dbReference>
<evidence type="ECO:0000313" key="8">
    <source>
        <dbReference type="EMBL" id="KAK6543074.1"/>
    </source>
</evidence>
<dbReference type="SUPFAM" id="SSF57180">
    <property type="entry name" value="Cellulose-binding domain"/>
    <property type="match status" value="1"/>
</dbReference>
<dbReference type="SUPFAM" id="SSF51905">
    <property type="entry name" value="FAD/NAD(P)-binding domain"/>
    <property type="match status" value="1"/>
</dbReference>
<dbReference type="PIRSF" id="PIRSF000137">
    <property type="entry name" value="Alcohol_oxidase"/>
    <property type="match status" value="1"/>
</dbReference>
<dbReference type="PROSITE" id="PS00562">
    <property type="entry name" value="CBM1_1"/>
    <property type="match status" value="1"/>
</dbReference>
<keyword evidence="9" id="KW-1185">Reference proteome</keyword>
<dbReference type="GO" id="GO:0050660">
    <property type="term" value="F:flavin adenine dinucleotide binding"/>
    <property type="evidence" value="ECO:0007669"/>
    <property type="project" value="InterPro"/>
</dbReference>
<dbReference type="InterPro" id="IPR036188">
    <property type="entry name" value="FAD/NAD-bd_sf"/>
</dbReference>
<feature type="binding site" evidence="4">
    <location>
        <position position="270"/>
    </location>
    <ligand>
        <name>FAD</name>
        <dbReference type="ChEBI" id="CHEBI:57692"/>
    </ligand>
</feature>
<dbReference type="PROSITE" id="PS51164">
    <property type="entry name" value="CBM1_2"/>
    <property type="match status" value="1"/>
</dbReference>
<feature type="compositionally biased region" description="Low complexity" evidence="5">
    <location>
        <begin position="627"/>
        <end position="671"/>
    </location>
</feature>
<evidence type="ECO:0000256" key="2">
    <source>
        <dbReference type="ARBA" id="ARBA00022729"/>
    </source>
</evidence>
<dbReference type="GO" id="GO:0016614">
    <property type="term" value="F:oxidoreductase activity, acting on CH-OH group of donors"/>
    <property type="evidence" value="ECO:0007669"/>
    <property type="project" value="InterPro"/>
</dbReference>
<dbReference type="InterPro" id="IPR000254">
    <property type="entry name" value="CBD"/>
</dbReference>
<evidence type="ECO:0000259" key="7">
    <source>
        <dbReference type="PROSITE" id="PS51164"/>
    </source>
</evidence>
<comment type="similarity">
    <text evidence="1">Belongs to the GMC oxidoreductase family.</text>
</comment>
<accession>A0AAV9XPG5</accession>
<dbReference type="GO" id="GO:0005576">
    <property type="term" value="C:extracellular region"/>
    <property type="evidence" value="ECO:0007669"/>
    <property type="project" value="InterPro"/>
</dbReference>
<keyword evidence="2 6" id="KW-0732">Signal</keyword>
<dbReference type="PANTHER" id="PTHR11552:SF115">
    <property type="entry name" value="DEHYDROGENASE XPTC-RELATED"/>
    <property type="match status" value="1"/>
</dbReference>
<dbReference type="Pfam" id="PF00732">
    <property type="entry name" value="GMC_oxred_N"/>
    <property type="match status" value="1"/>
</dbReference>
<dbReference type="Pfam" id="PF00734">
    <property type="entry name" value="CBM_1"/>
    <property type="match status" value="1"/>
</dbReference>
<evidence type="ECO:0000256" key="4">
    <source>
        <dbReference type="PIRSR" id="PIRSR000137-2"/>
    </source>
</evidence>
<name>A0AAV9XPG5_9PEZI</name>
<comment type="caution">
    <text evidence="8">The sequence shown here is derived from an EMBL/GenBank/DDBJ whole genome shotgun (WGS) entry which is preliminary data.</text>
</comment>
<proteinExistence type="inferred from homology"/>
<dbReference type="Gene3D" id="3.30.560.10">
    <property type="entry name" value="Glucose Oxidase, domain 3"/>
    <property type="match status" value="1"/>
</dbReference>
<feature type="binding site" evidence="4">
    <location>
        <position position="123"/>
    </location>
    <ligand>
        <name>FAD</name>
        <dbReference type="ChEBI" id="CHEBI:57692"/>
    </ligand>
</feature>
<dbReference type="Gene3D" id="3.50.50.60">
    <property type="entry name" value="FAD/NAD(P)-binding domain"/>
    <property type="match status" value="1"/>
</dbReference>
<feature type="active site" description="Proton donor" evidence="3">
    <location>
        <position position="560"/>
    </location>
</feature>
<reference evidence="8 9" key="1">
    <citation type="submission" date="2019-10" db="EMBL/GenBank/DDBJ databases">
        <authorList>
            <person name="Palmer J.M."/>
        </authorList>
    </citation>
    <scope>NUCLEOTIDE SEQUENCE [LARGE SCALE GENOMIC DNA]</scope>
    <source>
        <strain evidence="8 9">TWF694</strain>
    </source>
</reference>
<dbReference type="InterPro" id="IPR007867">
    <property type="entry name" value="GMC_OxRtase_C"/>
</dbReference>
<evidence type="ECO:0000256" key="6">
    <source>
        <dbReference type="SAM" id="SignalP"/>
    </source>
</evidence>
<feature type="domain" description="CBM1" evidence="7">
    <location>
        <begin position="673"/>
        <end position="709"/>
    </location>
</feature>
<dbReference type="InterPro" id="IPR000172">
    <property type="entry name" value="GMC_OxRdtase_N"/>
</dbReference>
<evidence type="ECO:0000256" key="1">
    <source>
        <dbReference type="ARBA" id="ARBA00010790"/>
    </source>
</evidence>
<dbReference type="PROSITE" id="PS51257">
    <property type="entry name" value="PROKAR_LIPOPROTEIN"/>
    <property type="match status" value="1"/>
</dbReference>
<evidence type="ECO:0000256" key="5">
    <source>
        <dbReference type="SAM" id="MobiDB-lite"/>
    </source>
</evidence>
<keyword evidence="4" id="KW-0274">FAD</keyword>
<dbReference type="InterPro" id="IPR012132">
    <property type="entry name" value="GMC_OxRdtase"/>
</dbReference>
<dbReference type="SMART" id="SM00236">
    <property type="entry name" value="fCBD"/>
    <property type="match status" value="1"/>
</dbReference>
<dbReference type="Pfam" id="PF05199">
    <property type="entry name" value="GMC_oxred_C"/>
    <property type="match status" value="1"/>
</dbReference>
<feature type="chain" id="PRO_5043720991" description="CBM1 domain-containing protein" evidence="6">
    <location>
        <begin position="25"/>
        <end position="709"/>
    </location>
</feature>
<dbReference type="AlphaFoldDB" id="A0AAV9XPG5"/>
<feature type="active site" description="Proton acceptor" evidence="3">
    <location>
        <position position="603"/>
    </location>
</feature>
<dbReference type="EMBL" id="JAVHJO010000002">
    <property type="protein sequence ID" value="KAK6543074.1"/>
    <property type="molecule type" value="Genomic_DNA"/>
</dbReference>
<sequence length="709" mass="75742">MPILSTRLAAAALQLLLLSTACSAYPELVDKIKARQIDVGSLRTVYDYIIVGGGQSGLVIGNRLSEDPSKTVLIVEYGYVDTNAAQLEPSSAVNYPAKDLFNVTTVPQTGIGGKKVSVYAASVVGGGSTVNGMLFDRGAAEDYNNWAALGNTGWDFQSLLPYFRKSSTFGTPDAAIVQQYNITWDPSAYGNGPIEVTFPSWQWPTISVQWKAWNDIGVPTMTGGESGNAFNAYWVPNNVDSQSRRSYAKNRYFDPVSSRQNLHLLTGYRVNEVLFSAAKRAESVRIQLRGTANGASTITIKANQEIVLCAGWLNTPLVLQRSGIGPQNLLSQAGIPVLVDLPGVGSNLQDHPAAQISFQYTKDLQPNQASLYTNATFQAWAQQQWTQYRKGPLSMLVGNALATVPLPTMLTTYQSLISRVNSQNAAQYLPSTYSAASVSGFEAQRRVLMASYASLQNGVVEIPFSGGGGTSLVLMKPLSRGTVLMNPSDRYADPIVDYNTSINPIDNETFVAMIRFYRKWMQAPSMQQLGPQEQQPGTSITSDAQLTSYATQGMISSTAHSCGTSAMMPQNQGGVVSSDLLVYGVTGLSVGDISIIPLIPATHTCATVYAIAEKAADMIKARASSGTSTSTTSTTSSKTTTTSSKTTTTSTKTTTTTTKTTTTTTKSTTTSGPAQSKWAQCGGIGWTGPTACVSGSTCQVLNPYYSQCL</sequence>
<dbReference type="InterPro" id="IPR035971">
    <property type="entry name" value="CBD_sf"/>
</dbReference>
<evidence type="ECO:0000256" key="3">
    <source>
        <dbReference type="PIRSR" id="PIRSR000137-1"/>
    </source>
</evidence>
<evidence type="ECO:0000313" key="9">
    <source>
        <dbReference type="Proteomes" id="UP001365542"/>
    </source>
</evidence>
<feature type="region of interest" description="Disordered" evidence="5">
    <location>
        <begin position="622"/>
        <end position="676"/>
    </location>
</feature>
<comment type="cofactor">
    <cofactor evidence="4">
        <name>FAD</name>
        <dbReference type="ChEBI" id="CHEBI:57692"/>
    </cofactor>
</comment>